<name>A0A1G4B3K3_9PEZI</name>
<protein>
    <submittedName>
        <fullName evidence="1">Uncharacterized protein</fullName>
    </submittedName>
</protein>
<gene>
    <name evidence="1" type="ORF">CORC01_08798</name>
</gene>
<feature type="non-terminal residue" evidence="1">
    <location>
        <position position="1"/>
    </location>
</feature>
<comment type="caution">
    <text evidence="1">The sequence shown here is derived from an EMBL/GenBank/DDBJ whole genome shotgun (WGS) entry which is preliminary data.</text>
</comment>
<dbReference type="Proteomes" id="UP000176998">
    <property type="component" value="Unassembled WGS sequence"/>
</dbReference>
<dbReference type="RefSeq" id="XP_022473107.1">
    <property type="nucleotide sequence ID" value="XM_022620428.1"/>
</dbReference>
<organism evidence="1 2">
    <name type="scientific">Colletotrichum orchidophilum</name>
    <dbReference type="NCBI Taxonomy" id="1209926"/>
    <lineage>
        <taxon>Eukaryota</taxon>
        <taxon>Fungi</taxon>
        <taxon>Dikarya</taxon>
        <taxon>Ascomycota</taxon>
        <taxon>Pezizomycotina</taxon>
        <taxon>Sordariomycetes</taxon>
        <taxon>Hypocreomycetidae</taxon>
        <taxon>Glomerellales</taxon>
        <taxon>Glomerellaceae</taxon>
        <taxon>Colletotrichum</taxon>
    </lineage>
</organism>
<dbReference type="EMBL" id="MJBS01000076">
    <property type="protein sequence ID" value="OHE95946.1"/>
    <property type="molecule type" value="Genomic_DNA"/>
</dbReference>
<reference evidence="1 2" key="1">
    <citation type="submission" date="2016-09" db="EMBL/GenBank/DDBJ databases">
        <authorList>
            <person name="Capua I."/>
            <person name="De Benedictis P."/>
            <person name="Joannis T."/>
            <person name="Lombin L.H."/>
            <person name="Cattoli G."/>
        </authorList>
    </citation>
    <scope>NUCLEOTIDE SEQUENCE [LARGE SCALE GENOMIC DNA]</scope>
    <source>
        <strain evidence="1 2">IMI 309357</strain>
    </source>
</reference>
<dbReference type="GeneID" id="34561938"/>
<sequence length="80" mass="8470">VPRGGLSSWQLTGRRVAGVVFRLVASFSCAALSMGQTIEHRCNGQEAQEISPVLALMDAAAAKVSKPAKWPWAISHVPAV</sequence>
<accession>A0A1G4B3K3</accession>
<evidence type="ECO:0000313" key="1">
    <source>
        <dbReference type="EMBL" id="OHE95946.1"/>
    </source>
</evidence>
<dbReference type="AlphaFoldDB" id="A0A1G4B3K3"/>
<proteinExistence type="predicted"/>
<keyword evidence="2" id="KW-1185">Reference proteome</keyword>
<evidence type="ECO:0000313" key="2">
    <source>
        <dbReference type="Proteomes" id="UP000176998"/>
    </source>
</evidence>